<dbReference type="PANTHER" id="PTHR34236:SF1">
    <property type="entry name" value="DIMETHYL SULFOXIDE REDUCTASE TRANSCRIPTIONAL ACTIVATOR"/>
    <property type="match status" value="1"/>
</dbReference>
<dbReference type="AlphaFoldDB" id="U2YCL9"/>
<evidence type="ECO:0000259" key="3">
    <source>
        <dbReference type="Pfam" id="PF04967"/>
    </source>
</evidence>
<keyword evidence="6" id="KW-1185">Reference proteome</keyword>
<keyword evidence="1" id="KW-0805">Transcription regulation</keyword>
<dbReference type="PANTHER" id="PTHR34236">
    <property type="entry name" value="DIMETHYL SULFOXIDE REDUCTASE TRANSCRIPTIONAL ACTIVATOR"/>
    <property type="match status" value="1"/>
</dbReference>
<feature type="domain" description="HVO-0513-like N-terminal" evidence="4">
    <location>
        <begin position="15"/>
        <end position="139"/>
    </location>
</feature>
<name>U2YCL9_9EURY</name>
<dbReference type="InterPro" id="IPR007050">
    <property type="entry name" value="HTH_bacterioopsin"/>
</dbReference>
<dbReference type="Gene3D" id="1.10.10.10">
    <property type="entry name" value="Winged helix-like DNA-binding domain superfamily/Winged helix DNA-binding domain"/>
    <property type="match status" value="1"/>
</dbReference>
<dbReference type="InterPro" id="IPR056493">
    <property type="entry name" value="HVO_0513_N"/>
</dbReference>
<dbReference type="Proteomes" id="UP000016986">
    <property type="component" value="Unassembled WGS sequence"/>
</dbReference>
<organism evidence="5 6">
    <name type="scientific">Halarchaeum acidiphilum MH1-52-1</name>
    <dbReference type="NCBI Taxonomy" id="1261545"/>
    <lineage>
        <taxon>Archaea</taxon>
        <taxon>Methanobacteriati</taxon>
        <taxon>Methanobacteriota</taxon>
        <taxon>Stenosarchaea group</taxon>
        <taxon>Halobacteria</taxon>
        <taxon>Halobacteriales</taxon>
        <taxon>Halobacteriaceae</taxon>
    </lineage>
</organism>
<accession>U2YCL9</accession>
<dbReference type="EMBL" id="BATA01000001">
    <property type="protein sequence ID" value="GAD51326.1"/>
    <property type="molecule type" value="Genomic_DNA"/>
</dbReference>
<sequence length="205" mass="22179">MTVGRSGGDAARLVPDREGRRGTIRTLHVCPDESVLELCRFAEADARDVAAALDGDEDVRDHAVVDERTVYVHLVPGARVRALLALLVSHHLLLDTPVRFDAERVTVTLLGRARHITAAADDLPDGARADMCVERLAEYTGEDDLRAALTDRQREVLDAAVAAGYYEDPRGVTVADVADALGVSVSTASEHLRKIEARVLPRLAT</sequence>
<feature type="domain" description="HTH bat-type" evidence="3">
    <location>
        <begin position="149"/>
        <end position="200"/>
    </location>
</feature>
<reference evidence="5 6" key="1">
    <citation type="submission" date="2013-09" db="EMBL/GenBank/DDBJ databases">
        <title>Whole genome sequencing of Halarchaeum acidiphilum strain MH1-52-1.</title>
        <authorList>
            <person name="Shimane Y."/>
            <person name="Minegishi H."/>
            <person name="Nishi S."/>
            <person name="Echigo A."/>
            <person name="Shuto A."/>
            <person name="Konishi M."/>
            <person name="Ito T."/>
            <person name="Ohkuma M."/>
            <person name="Ohta Y."/>
            <person name="Nagano Y."/>
            <person name="Tsubouchi T."/>
            <person name="Mori K."/>
            <person name="Usui K."/>
            <person name="Kamekura M."/>
            <person name="Usami R."/>
            <person name="Takaki Y."/>
            <person name="Hatada Y."/>
        </authorList>
    </citation>
    <scope>NUCLEOTIDE SEQUENCE [LARGE SCALE GENOMIC DNA]</scope>
    <source>
        <strain evidence="5 6">JCM 16109</strain>
    </source>
</reference>
<gene>
    <name evidence="5" type="ORF">MBEHAL_0086</name>
</gene>
<dbReference type="Pfam" id="PF04967">
    <property type="entry name" value="HTH_10"/>
    <property type="match status" value="1"/>
</dbReference>
<evidence type="ECO:0000313" key="5">
    <source>
        <dbReference type="EMBL" id="GAD51326.1"/>
    </source>
</evidence>
<evidence type="ECO:0000259" key="4">
    <source>
        <dbReference type="Pfam" id="PF24278"/>
    </source>
</evidence>
<dbReference type="eggNOG" id="arCOG02274">
    <property type="taxonomic scope" value="Archaea"/>
</dbReference>
<evidence type="ECO:0000256" key="1">
    <source>
        <dbReference type="ARBA" id="ARBA00023015"/>
    </source>
</evidence>
<protein>
    <submittedName>
        <fullName evidence="5">Uncharacterized protein</fullName>
    </submittedName>
</protein>
<dbReference type="Pfam" id="PF24278">
    <property type="entry name" value="HVO_0513_N"/>
    <property type="match status" value="1"/>
</dbReference>
<evidence type="ECO:0000313" key="6">
    <source>
        <dbReference type="Proteomes" id="UP000016986"/>
    </source>
</evidence>
<comment type="caution">
    <text evidence="5">The sequence shown here is derived from an EMBL/GenBank/DDBJ whole genome shotgun (WGS) entry which is preliminary data.</text>
</comment>
<evidence type="ECO:0000256" key="2">
    <source>
        <dbReference type="ARBA" id="ARBA00023163"/>
    </source>
</evidence>
<proteinExistence type="predicted"/>
<keyword evidence="2" id="KW-0804">Transcription</keyword>
<dbReference type="InterPro" id="IPR036388">
    <property type="entry name" value="WH-like_DNA-bd_sf"/>
</dbReference>